<evidence type="ECO:0000313" key="2">
    <source>
        <dbReference type="EMBL" id="EUA19136.1"/>
    </source>
</evidence>
<evidence type="ECO:0000256" key="1">
    <source>
        <dbReference type="SAM" id="MobiDB-lite"/>
    </source>
</evidence>
<feature type="compositionally biased region" description="Pro residues" evidence="1">
    <location>
        <begin position="52"/>
        <end position="61"/>
    </location>
</feature>
<name>X7ZJB3_MYCXE</name>
<feature type="region of interest" description="Disordered" evidence="1">
    <location>
        <begin position="150"/>
        <end position="181"/>
    </location>
</feature>
<reference evidence="2" key="1">
    <citation type="submission" date="2014-01" db="EMBL/GenBank/DDBJ databases">
        <authorList>
            <person name="Brown-Elliot B."/>
            <person name="Wallace R."/>
            <person name="Lenaerts A."/>
            <person name="Ordway D."/>
            <person name="DeGroote M.A."/>
            <person name="Parker T."/>
            <person name="Sizemore C."/>
            <person name="Tallon L.J."/>
            <person name="Sadzewicz L.K."/>
            <person name="Sengamalay N."/>
            <person name="Fraser C.M."/>
            <person name="Hine E."/>
            <person name="Shefchek K.A."/>
            <person name="Das S.P."/>
            <person name="Tettelin H."/>
        </authorList>
    </citation>
    <scope>NUCLEOTIDE SEQUENCE [LARGE SCALE GENOMIC DNA]</scope>
    <source>
        <strain evidence="2">4042</strain>
    </source>
</reference>
<dbReference type="PATRIC" id="fig|1299334.3.peg.7904"/>
<sequence length="188" mass="20838">MDPRDEQLLHCPAGRRIRYDADNRRLQRRALTYTTEPFTSPRVAGRSRSPSTRPPTPPRPCGLPTSTTSPLTDKPPLTQGALLGSHRALDPDRTWHLPDGDLLRPHHFSTRSAAKPVVPASSPLRPRDLPDRRIYRTPASAAAHPHHLRLPAPGARQAGARPGGGRYQVHQGDTPRHTCSSRWLTRAV</sequence>
<dbReference type="EMBL" id="JAOB01000073">
    <property type="protein sequence ID" value="EUA19136.1"/>
    <property type="molecule type" value="Genomic_DNA"/>
</dbReference>
<organism evidence="2">
    <name type="scientific">Mycobacterium xenopi 4042</name>
    <dbReference type="NCBI Taxonomy" id="1299334"/>
    <lineage>
        <taxon>Bacteria</taxon>
        <taxon>Bacillati</taxon>
        <taxon>Actinomycetota</taxon>
        <taxon>Actinomycetes</taxon>
        <taxon>Mycobacteriales</taxon>
        <taxon>Mycobacteriaceae</taxon>
        <taxon>Mycobacterium</taxon>
    </lineage>
</organism>
<dbReference type="AlphaFoldDB" id="X7ZJB3"/>
<feature type="compositionally biased region" description="Low complexity" evidence="1">
    <location>
        <begin position="150"/>
        <end position="160"/>
    </location>
</feature>
<accession>X7ZJB3</accession>
<proteinExistence type="predicted"/>
<comment type="caution">
    <text evidence="2">The sequence shown here is derived from an EMBL/GenBank/DDBJ whole genome shotgun (WGS) entry which is preliminary data.</text>
</comment>
<feature type="region of interest" description="Disordered" evidence="1">
    <location>
        <begin position="30"/>
        <end position="76"/>
    </location>
</feature>
<gene>
    <name evidence="2" type="ORF">I553_10291</name>
</gene>
<protein>
    <submittedName>
        <fullName evidence="2">Peptidase S15 domain protein</fullName>
    </submittedName>
</protein>